<dbReference type="EMBL" id="BK032771">
    <property type="protein sequence ID" value="DAF59513.1"/>
    <property type="molecule type" value="Genomic_DNA"/>
</dbReference>
<evidence type="ECO:0000313" key="1">
    <source>
        <dbReference type="EMBL" id="DAF59513.1"/>
    </source>
</evidence>
<sequence>MNADEILTDEMTLDEKLAAIDAAMNDEQVKEDFNRRNGRPIDAPVDPAELTMCEGCQ</sequence>
<organism evidence="1">
    <name type="scientific">Podoviridae sp. ctU557</name>
    <dbReference type="NCBI Taxonomy" id="2827736"/>
    <lineage>
        <taxon>Viruses</taxon>
        <taxon>Duplodnaviria</taxon>
        <taxon>Heunggongvirae</taxon>
        <taxon>Uroviricota</taxon>
        <taxon>Caudoviricetes</taxon>
    </lineage>
</organism>
<protein>
    <submittedName>
        <fullName evidence="1">Uncharacterized protein</fullName>
    </submittedName>
</protein>
<reference evidence="1" key="1">
    <citation type="journal article" date="2021" name="Proc. Natl. Acad. Sci. U.S.A.">
        <title>A Catalog of Tens of Thousands of Viruses from Human Metagenomes Reveals Hidden Associations with Chronic Diseases.</title>
        <authorList>
            <person name="Tisza M.J."/>
            <person name="Buck C.B."/>
        </authorList>
    </citation>
    <scope>NUCLEOTIDE SEQUENCE</scope>
    <source>
        <strain evidence="1">CtU557</strain>
    </source>
</reference>
<proteinExistence type="predicted"/>
<name>A0A8S5T8D7_9CAUD</name>
<accession>A0A8S5T8D7</accession>